<proteinExistence type="predicted"/>
<dbReference type="GeneID" id="130510864"/>
<dbReference type="RefSeq" id="XP_056863539.1">
    <property type="nucleotide sequence ID" value="XM_057007559.1"/>
</dbReference>
<protein>
    <submittedName>
        <fullName evidence="2">Uncharacterized protein LOC130510864</fullName>
    </submittedName>
</protein>
<evidence type="ECO:0000313" key="2">
    <source>
        <dbReference type="RefSeq" id="XP_056863539.1"/>
    </source>
</evidence>
<keyword evidence="1" id="KW-1185">Reference proteome</keyword>
<gene>
    <name evidence="2" type="primary">LOC130510864</name>
</gene>
<dbReference type="KEGG" id="rsz:130510864"/>
<reference evidence="1" key="1">
    <citation type="journal article" date="2019" name="Database">
        <title>The radish genome database (RadishGD): an integrated information resource for radish genomics.</title>
        <authorList>
            <person name="Yu H.J."/>
            <person name="Baek S."/>
            <person name="Lee Y.J."/>
            <person name="Cho A."/>
            <person name="Mun J.H."/>
        </authorList>
    </citation>
    <scope>NUCLEOTIDE SEQUENCE [LARGE SCALE GENOMIC DNA]</scope>
    <source>
        <strain evidence="1">cv. WK10039</strain>
    </source>
</reference>
<sequence length="115" mass="13338">MKKSEKISRTIFICNAISLVNLYQHRVGNFLCCHCSPHLKEQDTHFGNQFPCGTFGGRTAFPIHYLNIAVFSGRFRRSFYQDNLLITRIPQSSLVFPYSPSKQQLLYICMSKRMP</sequence>
<organism evidence="1 2">
    <name type="scientific">Raphanus sativus</name>
    <name type="common">Radish</name>
    <name type="synonym">Raphanus raphanistrum var. sativus</name>
    <dbReference type="NCBI Taxonomy" id="3726"/>
    <lineage>
        <taxon>Eukaryota</taxon>
        <taxon>Viridiplantae</taxon>
        <taxon>Streptophyta</taxon>
        <taxon>Embryophyta</taxon>
        <taxon>Tracheophyta</taxon>
        <taxon>Spermatophyta</taxon>
        <taxon>Magnoliopsida</taxon>
        <taxon>eudicotyledons</taxon>
        <taxon>Gunneridae</taxon>
        <taxon>Pentapetalae</taxon>
        <taxon>rosids</taxon>
        <taxon>malvids</taxon>
        <taxon>Brassicales</taxon>
        <taxon>Brassicaceae</taxon>
        <taxon>Brassiceae</taxon>
        <taxon>Raphanus</taxon>
    </lineage>
</organism>
<reference evidence="2" key="2">
    <citation type="submission" date="2025-08" db="UniProtKB">
        <authorList>
            <consortium name="RefSeq"/>
        </authorList>
    </citation>
    <scope>IDENTIFICATION</scope>
    <source>
        <tissue evidence="2">Leaf</tissue>
    </source>
</reference>
<dbReference type="AlphaFoldDB" id="A0A9W3DIE4"/>
<name>A0A9W3DIE4_RAPSA</name>
<accession>A0A9W3DIE4</accession>
<evidence type="ECO:0000313" key="1">
    <source>
        <dbReference type="Proteomes" id="UP000504610"/>
    </source>
</evidence>
<dbReference type="Proteomes" id="UP000504610">
    <property type="component" value="Chromosome 4"/>
</dbReference>